<evidence type="ECO:0000256" key="1">
    <source>
        <dbReference type="SAM" id="Phobius"/>
    </source>
</evidence>
<feature type="domain" description="Phosphatidic acid phosphatase type 2/haloperoxidase" evidence="2">
    <location>
        <begin position="13"/>
        <end position="87"/>
    </location>
</feature>
<protein>
    <recommendedName>
        <fullName evidence="2">Phosphatidic acid phosphatase type 2/haloperoxidase domain-containing protein</fullName>
    </recommendedName>
</protein>
<sequence length="96" mass="10739">MWPVWRHGAWWTALWLVVTVALAALAQQTVKGAVGRPRAWPDPIDSARYAAFPSGHAMTATALCGLPLWLAHRFGAGRAGGVRPLQRPWSRWWVWV</sequence>
<reference evidence="3 4" key="1">
    <citation type="journal article" date="2014" name="Genome Announc.">
        <title>Draft Genome Sequence of Streptomyces roseochromogenes subsp. oscitans DS 12.976, Producer of the Aminocoumarin Antibiotic Clorobiocin.</title>
        <authorList>
            <person name="Ruckert C."/>
            <person name="Kalinowski J."/>
            <person name="Heide L."/>
            <person name="Apel A.K."/>
        </authorList>
    </citation>
    <scope>NUCLEOTIDE SEQUENCE [LARGE SCALE GENOMIC DNA]</scope>
    <source>
        <strain evidence="3 4">DS 12.976</strain>
    </source>
</reference>
<dbReference type="HOGENOM" id="CLU_2358565_0_0_11"/>
<dbReference type="STRING" id="1352936.M878_39675"/>
<keyword evidence="1" id="KW-0472">Membrane</keyword>
<dbReference type="SUPFAM" id="SSF48317">
    <property type="entry name" value="Acid phosphatase/Vanadium-dependent haloperoxidase"/>
    <property type="match status" value="1"/>
</dbReference>
<evidence type="ECO:0000313" key="4">
    <source>
        <dbReference type="Proteomes" id="UP000017984"/>
    </source>
</evidence>
<gene>
    <name evidence="3" type="ORF">M878_39675</name>
</gene>
<keyword evidence="4" id="KW-1185">Reference proteome</keyword>
<proteinExistence type="predicted"/>
<accession>V6JMS0</accession>
<dbReference type="Proteomes" id="UP000017984">
    <property type="component" value="Chromosome"/>
</dbReference>
<evidence type="ECO:0000259" key="2">
    <source>
        <dbReference type="Pfam" id="PF01569"/>
    </source>
</evidence>
<keyword evidence="1" id="KW-1133">Transmembrane helix</keyword>
<dbReference type="PATRIC" id="fig|1352936.5.peg.8217"/>
<name>V6JMS0_STRRC</name>
<feature type="transmembrane region" description="Helical" evidence="1">
    <location>
        <begin position="50"/>
        <end position="70"/>
    </location>
</feature>
<keyword evidence="1" id="KW-0812">Transmembrane</keyword>
<comment type="caution">
    <text evidence="3">The sequence shown here is derived from an EMBL/GenBank/DDBJ whole genome shotgun (WGS) entry which is preliminary data.</text>
</comment>
<dbReference type="InterPro" id="IPR036938">
    <property type="entry name" value="PAP2/HPO_sf"/>
</dbReference>
<dbReference type="InterPro" id="IPR000326">
    <property type="entry name" value="PAP2/HPO"/>
</dbReference>
<organism evidence="3 4">
    <name type="scientific">Streptomyces roseochromogenus subsp. oscitans DS 12.976</name>
    <dbReference type="NCBI Taxonomy" id="1352936"/>
    <lineage>
        <taxon>Bacteria</taxon>
        <taxon>Bacillati</taxon>
        <taxon>Actinomycetota</taxon>
        <taxon>Actinomycetes</taxon>
        <taxon>Kitasatosporales</taxon>
        <taxon>Streptomycetaceae</taxon>
        <taxon>Streptomyces</taxon>
    </lineage>
</organism>
<evidence type="ECO:0000313" key="3">
    <source>
        <dbReference type="EMBL" id="EST20416.1"/>
    </source>
</evidence>
<dbReference type="AlphaFoldDB" id="V6JMS0"/>
<dbReference type="EMBL" id="AWQX01000354">
    <property type="protein sequence ID" value="EST20416.1"/>
    <property type="molecule type" value="Genomic_DNA"/>
</dbReference>
<dbReference type="Pfam" id="PF01569">
    <property type="entry name" value="PAP2"/>
    <property type="match status" value="1"/>
</dbReference>